<evidence type="ECO:0000313" key="4">
    <source>
        <dbReference type="Proteomes" id="UP000255411"/>
    </source>
</evidence>
<evidence type="ECO:0000256" key="2">
    <source>
        <dbReference type="SAM" id="SignalP"/>
    </source>
</evidence>
<dbReference type="PROSITE" id="PS51257">
    <property type="entry name" value="PROKAR_LIPOPROTEIN"/>
    <property type="match status" value="1"/>
</dbReference>
<sequence length="345" mass="37427">MKVLLKLGISLSCVLLLSACQTNPESSKQSTKKESNASKALKRSKKTTQSSQKTVTKSTSDQSGATEPSRSQSEENDLKDYEALYADTLSKIASDINNVSHYAFYDIDKNGSKELFTGTDVGNGIHPIALYYLKNNVSTYLAHSEVASGGGYRSSFEVNADGTVTRLEWTSHQGKGSLQKIRLNPDNSGFTTVEEKAIIMGSEEQQASMAENPIDLSGLNWQVLGKENVATSETTIPDSSSTSYTFEHLVGTWKNAKGDEITISADKMVTMNGSQGQAGDLSNTNNHWGTGVQPIGSRSGGYGIRYLPVGDTASNKDQSDKSKERLLVGQYDNSGNTNEYFYRVD</sequence>
<gene>
    <name evidence="3" type="ORF">Sp14A_22870</name>
</gene>
<reference evidence="3 4" key="1">
    <citation type="submission" date="2017-07" db="EMBL/GenBank/DDBJ databases">
        <title>Streptococcus pluranimalium as cause of bovine abortion.</title>
        <authorList>
            <person name="Rodriguez Campos S."/>
            <person name="Gobeli Brawand S."/>
            <person name="Brodard I."/>
            <person name="Rychener L."/>
            <person name="Perreten V."/>
        </authorList>
    </citation>
    <scope>NUCLEOTIDE SEQUENCE [LARGE SCALE GENOMIC DNA]</scope>
    <source>
        <strain evidence="3 4">14A0014</strain>
    </source>
</reference>
<evidence type="ECO:0000256" key="1">
    <source>
        <dbReference type="SAM" id="MobiDB-lite"/>
    </source>
</evidence>
<proteinExistence type="predicted"/>
<feature type="chain" id="PRO_5038905438" description="Lipoprotein" evidence="2">
    <location>
        <begin position="20"/>
        <end position="345"/>
    </location>
</feature>
<feature type="signal peptide" evidence="2">
    <location>
        <begin position="1"/>
        <end position="19"/>
    </location>
</feature>
<organism evidence="3 4">
    <name type="scientific">Streptococcus pluranimalium</name>
    <dbReference type="NCBI Taxonomy" id="82348"/>
    <lineage>
        <taxon>Bacteria</taxon>
        <taxon>Bacillati</taxon>
        <taxon>Bacillota</taxon>
        <taxon>Bacilli</taxon>
        <taxon>Lactobacillales</taxon>
        <taxon>Streptococcaceae</taxon>
        <taxon>Streptococcus</taxon>
    </lineage>
</organism>
<feature type="compositionally biased region" description="Low complexity" evidence="1">
    <location>
        <begin position="47"/>
        <end position="63"/>
    </location>
</feature>
<feature type="region of interest" description="Disordered" evidence="1">
    <location>
        <begin position="22"/>
        <end position="77"/>
    </location>
</feature>
<dbReference type="Proteomes" id="UP000255411">
    <property type="component" value="Chromosome"/>
</dbReference>
<evidence type="ECO:0000313" key="3">
    <source>
        <dbReference type="EMBL" id="AXJ14169.1"/>
    </source>
</evidence>
<dbReference type="EMBL" id="CP022601">
    <property type="protein sequence ID" value="AXJ14169.1"/>
    <property type="molecule type" value="Genomic_DNA"/>
</dbReference>
<protein>
    <recommendedName>
        <fullName evidence="5">Lipoprotein</fullName>
    </recommendedName>
</protein>
<accession>A0A345VN67</accession>
<name>A0A345VN67_9STRE</name>
<dbReference type="RefSeq" id="WP_115131074.1">
    <property type="nucleotide sequence ID" value="NZ_CP022601.1"/>
</dbReference>
<dbReference type="AlphaFoldDB" id="A0A345VN67"/>
<evidence type="ECO:0008006" key="5">
    <source>
        <dbReference type="Google" id="ProtNLM"/>
    </source>
</evidence>
<keyword evidence="2" id="KW-0732">Signal</keyword>